<sequence length="386" mass="43014">MILRTSNGIFKTKEGGSMYTELLKIIAGGLTGKPQQVKNYARRIAQEYVENGESRIADKITRLLTESDTQTATLDALTAKPFDQETRLATVDVTVPQESNERLFFDDLTEMRIGEFIKAYQMRNALMKKGIEANSRLLLYGPPGTGKTSLARYVSVQTGLPLVTARLDALVSSLLGDTAKNIRRVFEYAGQQPCVLFLDEFDAIAKVRDDKNELGELKRVVNSLIQNIDGFDNSSILIAATNHAQLLDNAIWRRFDTTLALSLPNDQIREELITYFAQVMPNSFMADGRRRAELVGLFKGMAPAVIKSLFNNAARNCVLAGDEQLEFGSVVLQAYVQRHPETLDDKAAIQYLLAHAVTQADTAKQLKVSLRKVREVAQKERKHGKS</sequence>
<dbReference type="STRING" id="1231336.L248_1833"/>
<evidence type="ECO:0000259" key="4">
    <source>
        <dbReference type="SMART" id="SM00382"/>
    </source>
</evidence>
<evidence type="ECO:0000313" key="6">
    <source>
        <dbReference type="Proteomes" id="UP000030647"/>
    </source>
</evidence>
<accession>U4TQW3</accession>
<dbReference type="Pfam" id="PF00004">
    <property type="entry name" value="AAA"/>
    <property type="match status" value="1"/>
</dbReference>
<evidence type="ECO:0000313" key="5">
    <source>
        <dbReference type="EMBL" id="ERL63892.1"/>
    </source>
</evidence>
<name>U4TQW3_9LACO</name>
<comment type="similarity">
    <text evidence="1">Belongs to the AAA ATPase family.</text>
</comment>
<gene>
    <name evidence="5" type="ORF">L248_1833</name>
</gene>
<dbReference type="Gene3D" id="3.40.50.300">
    <property type="entry name" value="P-loop containing nucleotide triphosphate hydrolases"/>
    <property type="match status" value="1"/>
</dbReference>
<dbReference type="InterPro" id="IPR003593">
    <property type="entry name" value="AAA+_ATPase"/>
</dbReference>
<dbReference type="SUPFAM" id="SSF52540">
    <property type="entry name" value="P-loop containing nucleoside triphosphate hydrolases"/>
    <property type="match status" value="1"/>
</dbReference>
<keyword evidence="3" id="KW-0067">ATP-binding</keyword>
<evidence type="ECO:0000256" key="3">
    <source>
        <dbReference type="ARBA" id="ARBA00022840"/>
    </source>
</evidence>
<evidence type="ECO:0000256" key="1">
    <source>
        <dbReference type="ARBA" id="ARBA00006914"/>
    </source>
</evidence>
<dbReference type="GO" id="GO:0016887">
    <property type="term" value="F:ATP hydrolysis activity"/>
    <property type="evidence" value="ECO:0007669"/>
    <property type="project" value="InterPro"/>
</dbReference>
<dbReference type="InterPro" id="IPR050221">
    <property type="entry name" value="26S_Proteasome_ATPase"/>
</dbReference>
<dbReference type="SMART" id="SM00382">
    <property type="entry name" value="AAA"/>
    <property type="match status" value="1"/>
</dbReference>
<dbReference type="PANTHER" id="PTHR23073">
    <property type="entry name" value="26S PROTEASOME REGULATORY SUBUNIT"/>
    <property type="match status" value="1"/>
</dbReference>
<dbReference type="GO" id="GO:0005524">
    <property type="term" value="F:ATP binding"/>
    <property type="evidence" value="ECO:0007669"/>
    <property type="project" value="UniProtKB-KW"/>
</dbReference>
<dbReference type="Proteomes" id="UP000030647">
    <property type="component" value="Unassembled WGS sequence"/>
</dbReference>
<reference evidence="6" key="1">
    <citation type="journal article" date="2013" name="Genome Announc.">
        <title>Whole-Genome Sequencing of Lactobacillus shenzhenensis Strain LY-73T.</title>
        <authorList>
            <person name="Lin Z."/>
            <person name="Liu Z."/>
            <person name="Yang R."/>
            <person name="Zou Y."/>
            <person name="Wan D."/>
            <person name="Chen J."/>
            <person name="Guo M."/>
            <person name="Zhao J."/>
            <person name="Fang C."/>
            <person name="Yang R."/>
            <person name="Liu F."/>
        </authorList>
    </citation>
    <scope>NUCLEOTIDE SEQUENCE [LARGE SCALE GENOMIC DNA]</scope>
    <source>
        <strain evidence="6">LY-73</strain>
    </source>
</reference>
<evidence type="ECO:0000256" key="2">
    <source>
        <dbReference type="ARBA" id="ARBA00022741"/>
    </source>
</evidence>
<dbReference type="EMBL" id="KI271610">
    <property type="protein sequence ID" value="ERL63892.1"/>
    <property type="molecule type" value="Genomic_DNA"/>
</dbReference>
<dbReference type="eggNOG" id="COG0464">
    <property type="taxonomic scope" value="Bacteria"/>
</dbReference>
<organism evidence="5 6">
    <name type="scientific">Schleiferilactobacillus shenzhenensis LY-73</name>
    <dbReference type="NCBI Taxonomy" id="1231336"/>
    <lineage>
        <taxon>Bacteria</taxon>
        <taxon>Bacillati</taxon>
        <taxon>Bacillota</taxon>
        <taxon>Bacilli</taxon>
        <taxon>Lactobacillales</taxon>
        <taxon>Lactobacillaceae</taxon>
        <taxon>Schleiferilactobacillus</taxon>
    </lineage>
</organism>
<dbReference type="HOGENOM" id="CLU_000688_25_1_9"/>
<dbReference type="InterPro" id="IPR027417">
    <property type="entry name" value="P-loop_NTPase"/>
</dbReference>
<dbReference type="CDD" id="cd19481">
    <property type="entry name" value="RecA-like_protease"/>
    <property type="match status" value="1"/>
</dbReference>
<dbReference type="InterPro" id="IPR003959">
    <property type="entry name" value="ATPase_AAA_core"/>
</dbReference>
<feature type="domain" description="AAA+ ATPase" evidence="4">
    <location>
        <begin position="133"/>
        <end position="265"/>
    </location>
</feature>
<dbReference type="AlphaFoldDB" id="U4TQW3"/>
<keyword evidence="2" id="KW-0547">Nucleotide-binding</keyword>
<keyword evidence="6" id="KW-1185">Reference proteome</keyword>
<protein>
    <submittedName>
        <fullName evidence="5">Putative AAA family ATPase y4kL</fullName>
    </submittedName>
</protein>
<proteinExistence type="inferred from homology"/>